<evidence type="ECO:0000256" key="8">
    <source>
        <dbReference type="SAM" id="Phobius"/>
    </source>
</evidence>
<feature type="domain" description="Type II secretion system protein GspF" evidence="9">
    <location>
        <begin position="72"/>
        <end position="194"/>
    </location>
</feature>
<evidence type="ECO:0000313" key="11">
    <source>
        <dbReference type="Proteomes" id="UP000243205"/>
    </source>
</evidence>
<feature type="transmembrane region" description="Helical" evidence="8">
    <location>
        <begin position="170"/>
        <end position="193"/>
    </location>
</feature>
<accession>A0A1G6XWZ8</accession>
<keyword evidence="7 8" id="KW-0472">Membrane</keyword>
<organism evidence="10 11">
    <name type="scientific">Desulfuromonas thiophila</name>
    <dbReference type="NCBI Taxonomy" id="57664"/>
    <lineage>
        <taxon>Bacteria</taxon>
        <taxon>Pseudomonadati</taxon>
        <taxon>Thermodesulfobacteriota</taxon>
        <taxon>Desulfuromonadia</taxon>
        <taxon>Desulfuromonadales</taxon>
        <taxon>Desulfuromonadaceae</taxon>
        <taxon>Desulfuromonas</taxon>
    </lineage>
</organism>
<evidence type="ECO:0000256" key="6">
    <source>
        <dbReference type="ARBA" id="ARBA00022989"/>
    </source>
</evidence>
<keyword evidence="5 8" id="KW-0812">Transmembrane</keyword>
<keyword evidence="4" id="KW-0997">Cell inner membrane</keyword>
<name>A0A1G6XWZ8_9BACT</name>
<feature type="transmembrane region" description="Helical" evidence="8">
    <location>
        <begin position="370"/>
        <end position="398"/>
    </location>
</feature>
<sequence>MALFDYSGFDDRGRKTRGTVEAGSKRAAQETLRSRGIFVAELSEQQSRSATPGLRQLRRPGRLPVADLATHTRLLATLLQAGVALDEALQSLADQVEKPAQARLFRQLREQVRQGSAFHQALAAQERSFPPLYQRLVEVGESSGSLDQVLLQLADFLEEQARLKSRTTAALAYPLLMALVGSGVLLFLVSVVVPKITRMLVDLGQSLPLATRLLIGGNALLARYGWLLLLIGGALGLLLRRYYRSPAGRLRCDRALLRLPVIGPLQRAIATARFSRTLGTLLRSGVPLLGALEISNSLLTNQLLRQTVVATQAAVREGISLAAPLHQAGAFAPLLAQMTAVGERSGTLEEMLLKVADQQERQVEIRLATLLALLEPLMILLMGSVVGFIVLAVLLPIFQASQGLG</sequence>
<evidence type="ECO:0000313" key="10">
    <source>
        <dbReference type="EMBL" id="SDD82203.1"/>
    </source>
</evidence>
<evidence type="ECO:0000256" key="7">
    <source>
        <dbReference type="ARBA" id="ARBA00023136"/>
    </source>
</evidence>
<evidence type="ECO:0000259" key="9">
    <source>
        <dbReference type="Pfam" id="PF00482"/>
    </source>
</evidence>
<dbReference type="GO" id="GO:0015627">
    <property type="term" value="C:type II protein secretion system complex"/>
    <property type="evidence" value="ECO:0007669"/>
    <property type="project" value="InterPro"/>
</dbReference>
<dbReference type="STRING" id="57664.SAMN05661003_101417"/>
<dbReference type="GO" id="GO:0015628">
    <property type="term" value="P:protein secretion by the type II secretion system"/>
    <property type="evidence" value="ECO:0007669"/>
    <property type="project" value="InterPro"/>
</dbReference>
<dbReference type="GO" id="GO:0005886">
    <property type="term" value="C:plasma membrane"/>
    <property type="evidence" value="ECO:0007669"/>
    <property type="project" value="UniProtKB-SubCell"/>
</dbReference>
<dbReference type="FunFam" id="1.20.81.30:FF:000001">
    <property type="entry name" value="Type II secretion system protein F"/>
    <property type="match status" value="2"/>
</dbReference>
<dbReference type="InterPro" id="IPR042094">
    <property type="entry name" value="T2SS_GspF_sf"/>
</dbReference>
<dbReference type="PRINTS" id="PR00812">
    <property type="entry name" value="BCTERIALGSPF"/>
</dbReference>
<dbReference type="InterPro" id="IPR018076">
    <property type="entry name" value="T2SS_GspF_dom"/>
</dbReference>
<keyword evidence="3" id="KW-1003">Cell membrane</keyword>
<dbReference type="NCBIfam" id="TIGR02120">
    <property type="entry name" value="GspF"/>
    <property type="match status" value="1"/>
</dbReference>
<evidence type="ECO:0000256" key="3">
    <source>
        <dbReference type="ARBA" id="ARBA00022475"/>
    </source>
</evidence>
<dbReference type="Pfam" id="PF00482">
    <property type="entry name" value="T2SSF"/>
    <property type="match status" value="2"/>
</dbReference>
<dbReference type="Proteomes" id="UP000243205">
    <property type="component" value="Unassembled WGS sequence"/>
</dbReference>
<evidence type="ECO:0000256" key="4">
    <source>
        <dbReference type="ARBA" id="ARBA00022519"/>
    </source>
</evidence>
<dbReference type="Gene3D" id="1.20.81.30">
    <property type="entry name" value="Type II secretion system (T2SS), domain F"/>
    <property type="match status" value="2"/>
</dbReference>
<dbReference type="PANTHER" id="PTHR30012">
    <property type="entry name" value="GENERAL SECRETION PATHWAY PROTEIN"/>
    <property type="match status" value="1"/>
</dbReference>
<dbReference type="EMBL" id="FNAQ01000001">
    <property type="protein sequence ID" value="SDD82203.1"/>
    <property type="molecule type" value="Genomic_DNA"/>
</dbReference>
<dbReference type="InterPro" id="IPR003004">
    <property type="entry name" value="GspF/PilC"/>
</dbReference>
<proteinExistence type="inferred from homology"/>
<comment type="subcellular location">
    <subcellularLocation>
        <location evidence="1">Cell inner membrane</location>
        <topology evidence="1">Multi-pass membrane protein</topology>
    </subcellularLocation>
</comment>
<keyword evidence="11" id="KW-1185">Reference proteome</keyword>
<dbReference type="InterPro" id="IPR011850">
    <property type="entry name" value="T2SS_GspF"/>
</dbReference>
<dbReference type="RefSeq" id="WP_092075744.1">
    <property type="nucleotide sequence ID" value="NZ_FNAQ01000001.1"/>
</dbReference>
<gene>
    <name evidence="10" type="ORF">SAMN05661003_101417</name>
</gene>
<dbReference type="PANTHER" id="PTHR30012:SF0">
    <property type="entry name" value="TYPE II SECRETION SYSTEM PROTEIN F-RELATED"/>
    <property type="match status" value="1"/>
</dbReference>
<evidence type="ECO:0000256" key="1">
    <source>
        <dbReference type="ARBA" id="ARBA00004429"/>
    </source>
</evidence>
<feature type="transmembrane region" description="Helical" evidence="8">
    <location>
        <begin position="213"/>
        <end position="239"/>
    </location>
</feature>
<evidence type="ECO:0000256" key="2">
    <source>
        <dbReference type="ARBA" id="ARBA00005745"/>
    </source>
</evidence>
<feature type="domain" description="Type II secretion system protein GspF" evidence="9">
    <location>
        <begin position="274"/>
        <end position="396"/>
    </location>
</feature>
<reference evidence="11" key="1">
    <citation type="submission" date="2016-10" db="EMBL/GenBank/DDBJ databases">
        <authorList>
            <person name="Varghese N."/>
            <person name="Submissions S."/>
        </authorList>
    </citation>
    <scope>NUCLEOTIDE SEQUENCE [LARGE SCALE GENOMIC DNA]</scope>
    <source>
        <strain evidence="11">DSM 8987</strain>
    </source>
</reference>
<dbReference type="OrthoDB" id="9805682at2"/>
<dbReference type="AlphaFoldDB" id="A0A1G6XWZ8"/>
<evidence type="ECO:0000256" key="5">
    <source>
        <dbReference type="ARBA" id="ARBA00022692"/>
    </source>
</evidence>
<keyword evidence="6 8" id="KW-1133">Transmembrane helix</keyword>
<comment type="similarity">
    <text evidence="2">Belongs to the GSP F family.</text>
</comment>
<protein>
    <submittedName>
        <fullName evidence="10">General secretion pathway protein F</fullName>
    </submittedName>
</protein>